<accession>A0A6A7Z372</accession>
<comment type="caution">
    <text evidence="1">The sequence shown here is derived from an EMBL/GenBank/DDBJ whole genome shotgun (WGS) entry which is preliminary data.</text>
</comment>
<evidence type="ECO:0000313" key="4">
    <source>
        <dbReference type="Proteomes" id="UP000470186"/>
    </source>
</evidence>
<dbReference type="RefSeq" id="WP_019407793.1">
    <property type="nucleotide sequence ID" value="NZ_CP181271.1"/>
</dbReference>
<keyword evidence="4" id="KW-1185">Reference proteome</keyword>
<protein>
    <submittedName>
        <fullName evidence="1">Uncharacterized protein</fullName>
    </submittedName>
</protein>
<evidence type="ECO:0000313" key="2">
    <source>
        <dbReference type="EMBL" id="MQU41162.1"/>
    </source>
</evidence>
<name>A0A6A7Z372_9PSED</name>
<evidence type="ECO:0000313" key="1">
    <source>
        <dbReference type="EMBL" id="MQU29955.1"/>
    </source>
</evidence>
<reference evidence="3 4" key="1">
    <citation type="submission" date="2019-10" db="EMBL/GenBank/DDBJ databases">
        <title>Evaluation of single-gene subtyping targets for Pseudomonas.</title>
        <authorList>
            <person name="Reichler S.J."/>
            <person name="Orsi R.H."/>
            <person name="Wiedmann M."/>
            <person name="Martin N.H."/>
            <person name="Murphy S.I."/>
        </authorList>
    </citation>
    <scope>NUCLEOTIDE SEQUENCE [LARGE SCALE GENOMIC DNA]</scope>
    <source>
        <strain evidence="2 3">FSL R10-1876</strain>
        <strain evidence="1 4">FSL R10-2107</strain>
    </source>
</reference>
<dbReference type="EMBL" id="WIVV01000003">
    <property type="protein sequence ID" value="MQU41162.1"/>
    <property type="molecule type" value="Genomic_DNA"/>
</dbReference>
<evidence type="ECO:0000313" key="3">
    <source>
        <dbReference type="Proteomes" id="UP000466863"/>
    </source>
</evidence>
<dbReference type="AlphaFoldDB" id="A0A6A7Z372"/>
<dbReference type="EMBL" id="WIVX01000002">
    <property type="protein sequence ID" value="MQU29955.1"/>
    <property type="molecule type" value="Genomic_DNA"/>
</dbReference>
<gene>
    <name evidence="2" type="ORF">GHO28_01395</name>
    <name evidence="1" type="ORF">GHO30_00840</name>
</gene>
<dbReference type="Proteomes" id="UP000466863">
    <property type="component" value="Unassembled WGS sequence"/>
</dbReference>
<dbReference type="Proteomes" id="UP000470186">
    <property type="component" value="Unassembled WGS sequence"/>
</dbReference>
<sequence length="107" mass="11860">MLASNSRIQLKVLNQSLADRLRVFNTAARALQAQGIRIQGFYPAENILVISPESGQGLVKQGHSTGYTRHKTAGSTHFSVLFQGVTLKWRESISASRPSEWSRPTLH</sequence>
<proteinExistence type="predicted"/>
<organism evidence="1 4">
    <name type="scientific">Pseudomonas helleri</name>
    <dbReference type="NCBI Taxonomy" id="1608996"/>
    <lineage>
        <taxon>Bacteria</taxon>
        <taxon>Pseudomonadati</taxon>
        <taxon>Pseudomonadota</taxon>
        <taxon>Gammaproteobacteria</taxon>
        <taxon>Pseudomonadales</taxon>
        <taxon>Pseudomonadaceae</taxon>
        <taxon>Pseudomonas</taxon>
    </lineage>
</organism>